<dbReference type="Gene3D" id="2.60.210.10">
    <property type="entry name" value="Apoptosis, Tumor Necrosis Factor Receptor Associated Protein 2, Chain A"/>
    <property type="match status" value="1"/>
</dbReference>
<dbReference type="ExpressionAtlas" id="M8BRB7">
    <property type="expression patterns" value="baseline"/>
</dbReference>
<proteinExistence type="inferred from homology"/>
<protein>
    <submittedName>
        <fullName evidence="3">TD and POZ domain-containing protein 2</fullName>
    </submittedName>
</protein>
<dbReference type="Pfam" id="PF24570">
    <property type="entry name" value="BACK_BPM_SPOP"/>
    <property type="match status" value="1"/>
</dbReference>
<dbReference type="Pfam" id="PF00651">
    <property type="entry name" value="BTB"/>
    <property type="match status" value="2"/>
</dbReference>
<dbReference type="SMART" id="SM00225">
    <property type="entry name" value="BTB"/>
    <property type="match status" value="1"/>
</dbReference>
<dbReference type="InterPro" id="IPR011333">
    <property type="entry name" value="SKP1/BTB/POZ_sf"/>
</dbReference>
<name>M8BRB7_AEGTA</name>
<evidence type="ECO:0000313" key="3">
    <source>
        <dbReference type="EnsemblPlants" id="EMT09294"/>
    </source>
</evidence>
<dbReference type="SUPFAM" id="SSF49599">
    <property type="entry name" value="TRAF domain-like"/>
    <property type="match status" value="1"/>
</dbReference>
<dbReference type="PROSITE" id="PS50144">
    <property type="entry name" value="MATH"/>
    <property type="match status" value="1"/>
</dbReference>
<dbReference type="Gene3D" id="3.30.710.10">
    <property type="entry name" value="Potassium Channel Kv1.1, Chain A"/>
    <property type="match status" value="1"/>
</dbReference>
<dbReference type="InterPro" id="IPR002083">
    <property type="entry name" value="MATH/TRAF_dom"/>
</dbReference>
<dbReference type="PANTHER" id="PTHR26379:SF246">
    <property type="entry name" value="BTB DOMAIN-CONTAINING PROTEIN"/>
    <property type="match status" value="1"/>
</dbReference>
<dbReference type="InterPro" id="IPR000210">
    <property type="entry name" value="BTB/POZ_dom"/>
</dbReference>
<dbReference type="InterPro" id="IPR008974">
    <property type="entry name" value="TRAF-like"/>
</dbReference>
<sequence length="421" mass="47653">MASSTTWNKFSHPIYVSNVSLDLRVFRRSRGGIELFSRAECRRKTSLIYPITTFSIGGYEWCIRYYPDGSPDEASEGYVSVFLKLLTKNAEVRATYNLMLVEPVKGQSTVVLSSEEPQVFDRERPSWGLRRFMKTTAEVEWANLWNDCLVIECEVTVIKETFDVHVPPSDLSDNLATLLEGKKGADVTFKVQGEVFSAHKILLAMRSPVFEAEFYGPLGNKGAQNGHDWLADKNWQANIWHFQQVTALKLAKILLVLRGWLGANQLLDKILVCLPIGKPNFGSKPSSPDITIDDMQPAVFRAFLHFIYTDSMPPMRDLEEDDKIEMVKHLLVAADKYGMERMKRICEGMLCKSLDVETVAAILALADQHHCSNLKDACIEFMLSSNRMNDVMASQGYAHLKRYSSDVIVDVFERAARSCKI</sequence>
<comment type="similarity">
    <text evidence="2">Belongs to the Tdpoz family.</text>
</comment>
<comment type="pathway">
    <text evidence="1">Protein modification; protein ubiquitination.</text>
</comment>
<dbReference type="InterPro" id="IPR056423">
    <property type="entry name" value="BACK_BPM_SPOP"/>
</dbReference>
<dbReference type="InterPro" id="IPR045005">
    <property type="entry name" value="BPM1-6"/>
</dbReference>
<accession>M8BRB7</accession>
<reference evidence="3" key="1">
    <citation type="submission" date="2015-06" db="UniProtKB">
        <authorList>
            <consortium name="EnsemblPlants"/>
        </authorList>
    </citation>
    <scope>IDENTIFICATION</scope>
</reference>
<dbReference type="SUPFAM" id="SSF54695">
    <property type="entry name" value="POZ domain"/>
    <property type="match status" value="1"/>
</dbReference>
<organism evidence="3">
    <name type="scientific">Aegilops tauschii</name>
    <name type="common">Tausch's goatgrass</name>
    <name type="synonym">Aegilops squarrosa</name>
    <dbReference type="NCBI Taxonomy" id="37682"/>
    <lineage>
        <taxon>Eukaryota</taxon>
        <taxon>Viridiplantae</taxon>
        <taxon>Streptophyta</taxon>
        <taxon>Embryophyta</taxon>
        <taxon>Tracheophyta</taxon>
        <taxon>Spermatophyta</taxon>
        <taxon>Magnoliopsida</taxon>
        <taxon>Liliopsida</taxon>
        <taxon>Poales</taxon>
        <taxon>Poaceae</taxon>
        <taxon>BOP clade</taxon>
        <taxon>Pooideae</taxon>
        <taxon>Triticodae</taxon>
        <taxon>Triticeae</taxon>
        <taxon>Triticinae</taxon>
        <taxon>Aegilops</taxon>
    </lineage>
</organism>
<dbReference type="PROSITE" id="PS50097">
    <property type="entry name" value="BTB"/>
    <property type="match status" value="1"/>
</dbReference>
<dbReference type="AlphaFoldDB" id="M8BRB7"/>
<dbReference type="PANTHER" id="PTHR26379">
    <property type="entry name" value="BTB/POZ AND MATH DOMAIN-CONTAINING PROTEIN 1"/>
    <property type="match status" value="1"/>
</dbReference>
<dbReference type="CDD" id="cd00121">
    <property type="entry name" value="MATH"/>
    <property type="match status" value="1"/>
</dbReference>
<dbReference type="Gene3D" id="1.25.40.420">
    <property type="match status" value="1"/>
</dbReference>
<evidence type="ECO:0000256" key="1">
    <source>
        <dbReference type="ARBA" id="ARBA00004906"/>
    </source>
</evidence>
<dbReference type="Pfam" id="PF22486">
    <property type="entry name" value="MATH_2"/>
    <property type="match status" value="1"/>
</dbReference>
<evidence type="ECO:0000256" key="2">
    <source>
        <dbReference type="ARBA" id="ARBA00010846"/>
    </source>
</evidence>
<dbReference type="EnsemblPlants" id="EMT09294">
    <property type="protein sequence ID" value="EMT09294"/>
    <property type="gene ID" value="F775_17924"/>
</dbReference>
<dbReference type="GO" id="GO:0016567">
    <property type="term" value="P:protein ubiquitination"/>
    <property type="evidence" value="ECO:0007669"/>
    <property type="project" value="InterPro"/>
</dbReference>